<gene>
    <name evidence="1" type="ORF">H8L47_17880</name>
</gene>
<name>A0ABR6ZCH3_9BURK</name>
<sequence length="78" mass="8723">MASLREIRAIKNGIIFAITPFPNIDKRVLTENQMYEFVAKSGGQYVKQSKEQTIAPVPISNGEIVDCNVSFTSPNYSR</sequence>
<accession>A0ABR6ZCH3</accession>
<keyword evidence="2" id="KW-1185">Reference proteome</keyword>
<dbReference type="EMBL" id="JACOFX010000010">
    <property type="protein sequence ID" value="MBC3909433.1"/>
    <property type="molecule type" value="Genomic_DNA"/>
</dbReference>
<dbReference type="RefSeq" id="WP_186954965.1">
    <property type="nucleotide sequence ID" value="NZ_JACOFX010000010.1"/>
</dbReference>
<evidence type="ECO:0000313" key="1">
    <source>
        <dbReference type="EMBL" id="MBC3909433.1"/>
    </source>
</evidence>
<dbReference type="Proteomes" id="UP000646911">
    <property type="component" value="Unassembled WGS sequence"/>
</dbReference>
<evidence type="ECO:0000313" key="2">
    <source>
        <dbReference type="Proteomes" id="UP000646911"/>
    </source>
</evidence>
<proteinExistence type="predicted"/>
<protein>
    <submittedName>
        <fullName evidence="1">Uncharacterized protein</fullName>
    </submittedName>
</protein>
<comment type="caution">
    <text evidence="1">The sequence shown here is derived from an EMBL/GenBank/DDBJ whole genome shotgun (WGS) entry which is preliminary data.</text>
</comment>
<organism evidence="1 2">
    <name type="scientific">Undibacterium umbellatum</name>
    <dbReference type="NCBI Taxonomy" id="2762300"/>
    <lineage>
        <taxon>Bacteria</taxon>
        <taxon>Pseudomonadati</taxon>
        <taxon>Pseudomonadota</taxon>
        <taxon>Betaproteobacteria</taxon>
        <taxon>Burkholderiales</taxon>
        <taxon>Oxalobacteraceae</taxon>
        <taxon>Undibacterium</taxon>
    </lineage>
</organism>
<reference evidence="1 2" key="1">
    <citation type="submission" date="2020-08" db="EMBL/GenBank/DDBJ databases">
        <title>Novel species isolated from subtropical streams in China.</title>
        <authorList>
            <person name="Lu H."/>
        </authorList>
    </citation>
    <scope>NUCLEOTIDE SEQUENCE [LARGE SCALE GENOMIC DNA]</scope>
    <source>
        <strain evidence="1 2">NL8W</strain>
    </source>
</reference>